<dbReference type="InterPro" id="IPR005135">
    <property type="entry name" value="Endo/exonuclease/phosphatase"/>
</dbReference>
<feature type="domain" description="Endonuclease/exonuclease/phosphatase" evidence="1">
    <location>
        <begin position="3"/>
        <end position="97"/>
    </location>
</feature>
<dbReference type="Pfam" id="PF14529">
    <property type="entry name" value="Exo_endo_phos_2"/>
    <property type="match status" value="1"/>
</dbReference>
<dbReference type="GO" id="GO:0031012">
    <property type="term" value="C:extracellular matrix"/>
    <property type="evidence" value="ECO:0007669"/>
    <property type="project" value="TreeGrafter"/>
</dbReference>
<dbReference type="Proteomes" id="UP000005237">
    <property type="component" value="Unassembled WGS sequence"/>
</dbReference>
<dbReference type="GO" id="GO:0061343">
    <property type="term" value="P:cell adhesion involved in heart morphogenesis"/>
    <property type="evidence" value="ECO:0007669"/>
    <property type="project" value="TreeGrafter"/>
</dbReference>
<dbReference type="GO" id="GO:0007508">
    <property type="term" value="P:larval heart development"/>
    <property type="evidence" value="ECO:0007669"/>
    <property type="project" value="TreeGrafter"/>
</dbReference>
<accession>A0A8R1ITP0</accession>
<dbReference type="PANTHER" id="PTHR33395">
    <property type="entry name" value="TRANSCRIPTASE, PUTATIVE-RELATED-RELATED"/>
    <property type="match status" value="1"/>
</dbReference>
<reference evidence="2" key="2">
    <citation type="submission" date="2022-06" db="UniProtKB">
        <authorList>
            <consortium name="EnsemblMetazoa"/>
        </authorList>
    </citation>
    <scope>IDENTIFICATION</scope>
    <source>
        <strain evidence="2">DF5081</strain>
    </source>
</reference>
<dbReference type="EnsemblMetazoa" id="CJA39584.1">
    <property type="protein sequence ID" value="CJA39584.1"/>
    <property type="gene ID" value="WBGene00215431"/>
</dbReference>
<evidence type="ECO:0000313" key="2">
    <source>
        <dbReference type="EnsemblMetazoa" id="CJA39584.1"/>
    </source>
</evidence>
<dbReference type="InterPro" id="IPR036691">
    <property type="entry name" value="Endo/exonu/phosph_ase_sf"/>
</dbReference>
<organism evidence="2 3">
    <name type="scientific">Caenorhabditis japonica</name>
    <dbReference type="NCBI Taxonomy" id="281687"/>
    <lineage>
        <taxon>Eukaryota</taxon>
        <taxon>Metazoa</taxon>
        <taxon>Ecdysozoa</taxon>
        <taxon>Nematoda</taxon>
        <taxon>Chromadorea</taxon>
        <taxon>Rhabditida</taxon>
        <taxon>Rhabditina</taxon>
        <taxon>Rhabditomorpha</taxon>
        <taxon>Rhabditoidea</taxon>
        <taxon>Rhabditidae</taxon>
        <taxon>Peloderinae</taxon>
        <taxon>Caenorhabditis</taxon>
    </lineage>
</organism>
<keyword evidence="3" id="KW-1185">Reference proteome</keyword>
<evidence type="ECO:0000313" key="3">
    <source>
        <dbReference type="Proteomes" id="UP000005237"/>
    </source>
</evidence>
<sequence>MNISELLNSPLKNHYILGDFNFPSATWQSDFKIPEEIPESLRGVIISYNLTQMVHFPTRTAASGRNNFLDLIFTNNPSSFIDCSPCSPLILSDHSSVLFKLAHAPRGLPAHSQTDRLQGGR</sequence>
<dbReference type="SUPFAM" id="SSF56219">
    <property type="entry name" value="DNase I-like"/>
    <property type="match status" value="1"/>
</dbReference>
<dbReference type="Gene3D" id="3.60.10.10">
    <property type="entry name" value="Endonuclease/exonuclease/phosphatase"/>
    <property type="match status" value="1"/>
</dbReference>
<name>A0A8R1ITP0_CAEJA</name>
<dbReference type="GO" id="GO:0003824">
    <property type="term" value="F:catalytic activity"/>
    <property type="evidence" value="ECO:0007669"/>
    <property type="project" value="InterPro"/>
</dbReference>
<evidence type="ECO:0000259" key="1">
    <source>
        <dbReference type="Pfam" id="PF14529"/>
    </source>
</evidence>
<dbReference type="AlphaFoldDB" id="A0A8R1ITP0"/>
<dbReference type="PANTHER" id="PTHR33395:SF22">
    <property type="entry name" value="REVERSE TRANSCRIPTASE DOMAIN-CONTAINING PROTEIN"/>
    <property type="match status" value="1"/>
</dbReference>
<protein>
    <submittedName>
        <fullName evidence="2">Endo/exonuclease/phosphatase domain-containing protein</fullName>
    </submittedName>
</protein>
<reference evidence="3" key="1">
    <citation type="submission" date="2010-08" db="EMBL/GenBank/DDBJ databases">
        <authorList>
            <consortium name="Caenorhabditis japonica Sequencing Consortium"/>
            <person name="Wilson R.K."/>
        </authorList>
    </citation>
    <scope>NUCLEOTIDE SEQUENCE [LARGE SCALE GENOMIC DNA]</scope>
    <source>
        <strain evidence="3">DF5081</strain>
    </source>
</reference>
<proteinExistence type="predicted"/>